<accession>A0A3A4KDD0</accession>
<dbReference type="EMBL" id="QZFU01000036">
    <property type="protein sequence ID" value="RJO70875.1"/>
    <property type="molecule type" value="Genomic_DNA"/>
</dbReference>
<comment type="caution">
    <text evidence="1">The sequence shown here is derived from an EMBL/GenBank/DDBJ whole genome shotgun (WGS) entry which is preliminary data.</text>
</comment>
<gene>
    <name evidence="1" type="ORF">D5S18_27210</name>
</gene>
<dbReference type="RefSeq" id="WP_120043932.1">
    <property type="nucleotide sequence ID" value="NZ_QZFU01000036.1"/>
</dbReference>
<sequence>MSSPRVYEPVPIRRERIDIEESKEPTRPSVQELKQMLNRIGLTCEQTSTEQLGQFIADVQAKLPSSQRHSNQGWFIGQRRDRLRREIGTEADEFRRRIARLHFDPEGGKSVRKAAADPGAAEFFHAILRDNPGGVDFVNQLSPVEHWRDAAAAEFAGGFVEHNPFTTLMLTKLSLLDITPAAVGTWVPKDSPAINEWATSLAELVSARTFDCLAGKSLKNNRNNCRKGEQPTRRWGETYRRPESYEGNMSSADAIKDKYITLAYNASAATAEGLDQTDMTAFLSNLVLPLMPTSLKDYDSRDPKTQEDLERYIFLAGDPQYDSLGNVVGATGAGVIGIKWRIRISEYRRKDKNGGTTHPTNMDIWIRSLLYPSVYKDRVNPTTISEQLDDDLALCPVEE</sequence>
<proteinExistence type="predicted"/>
<dbReference type="OrthoDB" id="9785923at2"/>
<organism evidence="1 2">
    <name type="scientific">Nocardia panacis</name>
    <dbReference type="NCBI Taxonomy" id="2340916"/>
    <lineage>
        <taxon>Bacteria</taxon>
        <taxon>Bacillati</taxon>
        <taxon>Actinomycetota</taxon>
        <taxon>Actinomycetes</taxon>
        <taxon>Mycobacteriales</taxon>
        <taxon>Nocardiaceae</taxon>
        <taxon>Nocardia</taxon>
    </lineage>
</organism>
<dbReference type="NCBIfam" id="NF035932">
    <property type="entry name" value="lectin_4"/>
    <property type="match status" value="1"/>
</dbReference>
<name>A0A3A4KDD0_9NOCA</name>
<keyword evidence="2" id="KW-1185">Reference proteome</keyword>
<dbReference type="Proteomes" id="UP000266677">
    <property type="component" value="Unassembled WGS sequence"/>
</dbReference>
<protein>
    <submittedName>
        <fullName evidence="1">Uncharacterized protein</fullName>
    </submittedName>
</protein>
<reference evidence="1 2" key="1">
    <citation type="submission" date="2018-09" db="EMBL/GenBank/DDBJ databases">
        <title>YIM PH21274 draft genome.</title>
        <authorList>
            <person name="Miao C."/>
        </authorList>
    </citation>
    <scope>NUCLEOTIDE SEQUENCE [LARGE SCALE GENOMIC DNA]</scope>
    <source>
        <strain evidence="1 2">YIM PH 21724</strain>
    </source>
</reference>
<dbReference type="AlphaFoldDB" id="A0A3A4KDD0"/>
<evidence type="ECO:0000313" key="2">
    <source>
        <dbReference type="Proteomes" id="UP000266677"/>
    </source>
</evidence>
<evidence type="ECO:0000313" key="1">
    <source>
        <dbReference type="EMBL" id="RJO70875.1"/>
    </source>
</evidence>